<dbReference type="Proteomes" id="UP000515860">
    <property type="component" value="Chromosome"/>
</dbReference>
<feature type="domain" description="6-hydroxymethylpterin diphosphokinase MptE-like" evidence="1">
    <location>
        <begin position="48"/>
        <end position="204"/>
    </location>
</feature>
<evidence type="ECO:0000313" key="3">
    <source>
        <dbReference type="Proteomes" id="UP000515860"/>
    </source>
</evidence>
<evidence type="ECO:0000313" key="2">
    <source>
        <dbReference type="EMBL" id="QNM08797.1"/>
    </source>
</evidence>
<name>A0A7G9GDB5_9FIRM</name>
<dbReference type="KEGG" id="whj:H9Q79_00305"/>
<gene>
    <name evidence="2" type="ORF">H9Q79_00305</name>
</gene>
<dbReference type="Pfam" id="PF01973">
    <property type="entry name" value="MptE-like"/>
    <property type="match status" value="1"/>
</dbReference>
<dbReference type="EMBL" id="CP060635">
    <property type="protein sequence ID" value="QNM08797.1"/>
    <property type="molecule type" value="Genomic_DNA"/>
</dbReference>
<protein>
    <submittedName>
        <fullName evidence="2">DUF115 domain-containing protein</fullName>
    </submittedName>
</protein>
<dbReference type="RefSeq" id="WP_249328942.1">
    <property type="nucleotide sequence ID" value="NZ_CP060635.1"/>
</dbReference>
<proteinExistence type="predicted"/>
<reference evidence="2 3" key="1">
    <citation type="submission" date="2020-08" db="EMBL/GenBank/DDBJ databases">
        <authorList>
            <person name="Liu C."/>
            <person name="Sun Q."/>
        </authorList>
    </citation>
    <scope>NUCLEOTIDE SEQUENCE [LARGE SCALE GENOMIC DNA]</scope>
    <source>
        <strain evidence="2 3">NSJ-29</strain>
    </source>
</reference>
<organism evidence="2 3">
    <name type="scientific">Wansuia hejianensis</name>
    <dbReference type="NCBI Taxonomy" id="2763667"/>
    <lineage>
        <taxon>Bacteria</taxon>
        <taxon>Bacillati</taxon>
        <taxon>Bacillota</taxon>
        <taxon>Clostridia</taxon>
        <taxon>Lachnospirales</taxon>
        <taxon>Lachnospiraceae</taxon>
        <taxon>Wansuia</taxon>
    </lineage>
</organism>
<dbReference type="AlphaFoldDB" id="A0A7G9GDB5"/>
<accession>A0A7G9GDB5</accession>
<dbReference type="Gene3D" id="3.90.1480.10">
    <property type="entry name" value="Alpha-2,3-sialyltransferase"/>
    <property type="match status" value="1"/>
</dbReference>
<evidence type="ECO:0000259" key="1">
    <source>
        <dbReference type="Pfam" id="PF01973"/>
    </source>
</evidence>
<keyword evidence="3" id="KW-1185">Reference proteome</keyword>
<sequence length="273" mass="32458">MKNIKAFFWNNKYLKYIINVFSVLKNYYFYQMCFWLKELKGRDEKYSRIKEFKDIHIGDRCFILATGPSLTIEDVKKLKCEYTFGMNSICMLFEDLGWETTYYGVQDKGVYLKLHNSYKKLKNTTFFVGDSIDKCYREDLEHIPFAINYLDHKHSYKHLNTKFSRDLEKCIYDGYTITYSLIQLAVYMGFKEIYLLGNDCSYPSDPKKQHFMDFGHYDSSTLTARDRIIFAYEYANEYLKGTDVKIINATRGGALEVFPRIDFDTIAFKEEMI</sequence>
<dbReference type="InterPro" id="IPR002826">
    <property type="entry name" value="MptE-like"/>
</dbReference>